<dbReference type="InterPro" id="IPR007111">
    <property type="entry name" value="NACHT_NTPase"/>
</dbReference>
<dbReference type="Gene3D" id="3.40.50.300">
    <property type="entry name" value="P-loop containing nucleotide triphosphate hydrolases"/>
    <property type="match status" value="1"/>
</dbReference>
<name>A0A1W2C6K9_9SPHI</name>
<organism evidence="2 3">
    <name type="scientific">Pedobacter nyackensis</name>
    <dbReference type="NCBI Taxonomy" id="475255"/>
    <lineage>
        <taxon>Bacteria</taxon>
        <taxon>Pseudomonadati</taxon>
        <taxon>Bacteroidota</taxon>
        <taxon>Sphingobacteriia</taxon>
        <taxon>Sphingobacteriales</taxon>
        <taxon>Sphingobacteriaceae</taxon>
        <taxon>Pedobacter</taxon>
    </lineage>
</organism>
<dbReference type="OrthoDB" id="956377at2"/>
<dbReference type="EMBL" id="FWYB01000003">
    <property type="protein sequence ID" value="SMC80654.1"/>
    <property type="molecule type" value="Genomic_DNA"/>
</dbReference>
<dbReference type="Proteomes" id="UP000192678">
    <property type="component" value="Unassembled WGS sequence"/>
</dbReference>
<evidence type="ECO:0000313" key="2">
    <source>
        <dbReference type="EMBL" id="SMC80654.1"/>
    </source>
</evidence>
<accession>A0A1W2C6K9</accession>
<feature type="domain" description="NACHT" evidence="1">
    <location>
        <begin position="152"/>
        <end position="291"/>
    </location>
</feature>
<protein>
    <submittedName>
        <fullName evidence="2">NACHT domain-containing protein</fullName>
    </submittedName>
</protein>
<sequence length="847" mass="99896">MDETAILNELKRLILIKTGIRTITPSDCKRISIEISRSLNKNVSETTIKRLFGFAEAKHNFSNFTITTLSEYVNGENPENWPVHAHVSNKHIIPANWSDVKFKISKVTDFTLKGIKNRSSMPYQMTISRKFAEHDFDVFYKSDFSFTAFISQPGYGKTILLSHLAERLISNVSAYKDSTVLFVQASNFFNSENVALNFEDQLKSLLNISKKESLVNYISENCKQSNGKFIIFLDGFSELAHKNDLKKQLFDGIISFICSIEHVKAIKLVMSMRSTAWIRFYEKIRHSAYLKSKWFMGNYFNQNEVSNVPPLTEKEVDLIISKIDGINIREINPKLKNQLKFPFHIELYHQLREEDPLFNYSTNITFHELISRFIQENIYRSNYYTEKILFLKRIIQLTSYGKTGNAVPKDSLINELSAFKNAYMELVSDGIIMEEKHYQDYHPREFVRFIHTHIFEYFLFIELLEKFHLQLDTHFFQHIHEEYHNNNTRFQLLQWTVRFIVRIGDLKALLRLFDLQFDHLEHNYLILFIAENLKYRSKYSADTINLLREYKLHDRIIEELIHFDFVDSNYKEAIEVLADLSDSEEHTLIYQSLLAMIDILSMNEERIKMRLEKLNDLNATGWLIDPREATQLIYAKITNAPIVDNPLISCIQRSEYPFLDHNRELNTQQGITYLLVIVLNLLYGSDNSSVKIIDTIINLHPKDFSKRSEFSIFILNLMGLSKSRMNSSKKTDQLERILIRLHETRDRYKTTQYSALILKMTRAYQHRNKGEYEKACEYCDECIHLFKKYKLNLNGIMMYNLIIAIYSRMNNIPKVNEYKYERLCMMDENNISSGMFFSPRASFIKRR</sequence>
<dbReference type="AlphaFoldDB" id="A0A1W2C6K9"/>
<dbReference type="STRING" id="475255.SAMN04488101_103177"/>
<dbReference type="SUPFAM" id="SSF52540">
    <property type="entry name" value="P-loop containing nucleoside triphosphate hydrolases"/>
    <property type="match status" value="1"/>
</dbReference>
<evidence type="ECO:0000259" key="1">
    <source>
        <dbReference type="Pfam" id="PF05729"/>
    </source>
</evidence>
<keyword evidence="3" id="KW-1185">Reference proteome</keyword>
<proteinExistence type="predicted"/>
<dbReference type="InterPro" id="IPR027417">
    <property type="entry name" value="P-loop_NTPase"/>
</dbReference>
<gene>
    <name evidence="2" type="ORF">SAMN04488101_103177</name>
</gene>
<evidence type="ECO:0000313" key="3">
    <source>
        <dbReference type="Proteomes" id="UP000192678"/>
    </source>
</evidence>
<dbReference type="RefSeq" id="WP_084288960.1">
    <property type="nucleotide sequence ID" value="NZ_FWYB01000003.1"/>
</dbReference>
<dbReference type="Pfam" id="PF05729">
    <property type="entry name" value="NACHT"/>
    <property type="match status" value="1"/>
</dbReference>
<reference evidence="2 3" key="1">
    <citation type="submission" date="2017-04" db="EMBL/GenBank/DDBJ databases">
        <authorList>
            <person name="Afonso C.L."/>
            <person name="Miller P.J."/>
            <person name="Scott M.A."/>
            <person name="Spackman E."/>
            <person name="Goraichik I."/>
            <person name="Dimitrov K.M."/>
            <person name="Suarez D.L."/>
            <person name="Swayne D.E."/>
        </authorList>
    </citation>
    <scope>NUCLEOTIDE SEQUENCE [LARGE SCALE GENOMIC DNA]</scope>
    <source>
        <strain evidence="2 3">DSM 19625</strain>
    </source>
</reference>